<dbReference type="CDD" id="cd02883">
    <property type="entry name" value="NUDIX_Hydrolase"/>
    <property type="match status" value="1"/>
</dbReference>
<dbReference type="GO" id="GO:0016787">
    <property type="term" value="F:hydrolase activity"/>
    <property type="evidence" value="ECO:0007669"/>
    <property type="project" value="UniProtKB-KW"/>
</dbReference>
<dbReference type="Proteomes" id="UP000515561">
    <property type="component" value="Chromosome"/>
</dbReference>
<dbReference type="InterPro" id="IPR020476">
    <property type="entry name" value="Nudix_hydrolase"/>
</dbReference>
<keyword evidence="5" id="KW-1185">Reference proteome</keyword>
<dbReference type="InterPro" id="IPR015797">
    <property type="entry name" value="NUDIX_hydrolase-like_dom_sf"/>
</dbReference>
<comment type="cofactor">
    <cofactor evidence="1">
        <name>Mg(2+)</name>
        <dbReference type="ChEBI" id="CHEBI:18420"/>
    </cofactor>
</comment>
<proteinExistence type="inferred from homology"/>
<dbReference type="InterPro" id="IPR000086">
    <property type="entry name" value="NUDIX_hydrolase_dom"/>
</dbReference>
<keyword evidence="2 3" id="KW-0378">Hydrolase</keyword>
<evidence type="ECO:0000256" key="1">
    <source>
        <dbReference type="ARBA" id="ARBA00001946"/>
    </source>
</evidence>
<dbReference type="InterPro" id="IPR020084">
    <property type="entry name" value="NUDIX_hydrolase_CS"/>
</dbReference>
<dbReference type="EMBL" id="AP023367">
    <property type="protein sequence ID" value="BCJ95529.1"/>
    <property type="molecule type" value="Genomic_DNA"/>
</dbReference>
<dbReference type="PRINTS" id="PR00502">
    <property type="entry name" value="NUDIXFAMILY"/>
</dbReference>
<dbReference type="Pfam" id="PF00293">
    <property type="entry name" value="NUDIX"/>
    <property type="match status" value="1"/>
</dbReference>
<evidence type="ECO:0000256" key="3">
    <source>
        <dbReference type="RuleBase" id="RU003476"/>
    </source>
</evidence>
<dbReference type="SUPFAM" id="SSF55811">
    <property type="entry name" value="Nudix"/>
    <property type="match status" value="1"/>
</dbReference>
<dbReference type="PROSITE" id="PS00893">
    <property type="entry name" value="NUDIX_BOX"/>
    <property type="match status" value="1"/>
</dbReference>
<dbReference type="PANTHER" id="PTHR43046:SF14">
    <property type="entry name" value="MUTT_NUDIX FAMILY PROTEIN"/>
    <property type="match status" value="1"/>
</dbReference>
<evidence type="ECO:0000256" key="2">
    <source>
        <dbReference type="ARBA" id="ARBA00022801"/>
    </source>
</evidence>
<dbReference type="Gene3D" id="3.90.79.10">
    <property type="entry name" value="Nucleoside Triphosphate Pyrophosphohydrolase"/>
    <property type="match status" value="1"/>
</dbReference>
<name>A0A6S6R2G5_9FIRM</name>
<sequence>MRTFPTHIVTAAGVVVKNKKDILMVRTHRGGWVFPGGQVEVGENLIQAVIREVKEESNIDITVGKLFSVSSNTGTYEGYNGYGMVPTKVMFDFICEYAGGDLSISEETSETAWIPREKVIDMITSPAVKTRFQAYLRFDGSVKYYEYIVRPEFMMKEERNI</sequence>
<evidence type="ECO:0000313" key="4">
    <source>
        <dbReference type="EMBL" id="BCJ95529.1"/>
    </source>
</evidence>
<dbReference type="RefSeq" id="WP_243182300.1">
    <property type="nucleotide sequence ID" value="NZ_AP023367.1"/>
</dbReference>
<dbReference type="KEGG" id="acel:acsn021_30980"/>
<dbReference type="PANTHER" id="PTHR43046">
    <property type="entry name" value="GDP-MANNOSE MANNOSYL HYDROLASE"/>
    <property type="match status" value="1"/>
</dbReference>
<accession>A0A6S6R2G5</accession>
<evidence type="ECO:0000313" key="5">
    <source>
        <dbReference type="Proteomes" id="UP000515561"/>
    </source>
</evidence>
<dbReference type="AlphaFoldDB" id="A0A6S6R2G5"/>
<reference evidence="4 5" key="1">
    <citation type="journal article" date="2016" name="Int. J. Syst. Evol. Microbiol.">
        <title>Descriptions of Anaerotaenia torta gen. nov., sp. nov. and Anaerocolumna cellulosilytica gen. nov., sp. nov. isolated from a methanogenic reactor of cattle waste.</title>
        <authorList>
            <person name="Uek A."/>
            <person name="Ohtaki Y."/>
            <person name="Kaku N."/>
            <person name="Ueki K."/>
        </authorList>
    </citation>
    <scope>NUCLEOTIDE SEQUENCE [LARGE SCALE GENOMIC DNA]</scope>
    <source>
        <strain evidence="4 5">SN021</strain>
    </source>
</reference>
<comment type="similarity">
    <text evidence="3">Belongs to the Nudix hydrolase family.</text>
</comment>
<dbReference type="PROSITE" id="PS51462">
    <property type="entry name" value="NUDIX"/>
    <property type="match status" value="1"/>
</dbReference>
<organism evidence="4 5">
    <name type="scientific">Anaerocolumna cellulosilytica</name>
    <dbReference type="NCBI Taxonomy" id="433286"/>
    <lineage>
        <taxon>Bacteria</taxon>
        <taxon>Bacillati</taxon>
        <taxon>Bacillota</taxon>
        <taxon>Clostridia</taxon>
        <taxon>Lachnospirales</taxon>
        <taxon>Lachnospiraceae</taxon>
        <taxon>Anaerocolumna</taxon>
    </lineage>
</organism>
<gene>
    <name evidence="4" type="primary">mutT</name>
    <name evidence="4" type="ORF">acsn021_30980</name>
</gene>
<protein>
    <submittedName>
        <fullName evidence="4">DNA mismatch repair protein MutT</fullName>
    </submittedName>
</protein>